<dbReference type="EMBL" id="BARS01016341">
    <property type="protein sequence ID" value="GAF86610.1"/>
    <property type="molecule type" value="Genomic_DNA"/>
</dbReference>
<protein>
    <recommendedName>
        <fullName evidence="3">Glycosyl transferase family 2</fullName>
    </recommendedName>
</protein>
<keyword evidence="1" id="KW-0472">Membrane</keyword>
<keyword evidence="1" id="KW-0812">Transmembrane</keyword>
<accession>X0UDQ5</accession>
<evidence type="ECO:0008006" key="3">
    <source>
        <dbReference type="Google" id="ProtNLM"/>
    </source>
</evidence>
<organism evidence="2">
    <name type="scientific">marine sediment metagenome</name>
    <dbReference type="NCBI Taxonomy" id="412755"/>
    <lineage>
        <taxon>unclassified sequences</taxon>
        <taxon>metagenomes</taxon>
        <taxon>ecological metagenomes</taxon>
    </lineage>
</organism>
<gene>
    <name evidence="2" type="ORF">S01H1_26904</name>
</gene>
<name>X0UDQ5_9ZZZZ</name>
<feature type="transmembrane region" description="Helical" evidence="1">
    <location>
        <begin position="20"/>
        <end position="40"/>
    </location>
</feature>
<dbReference type="AlphaFoldDB" id="X0UDQ5"/>
<reference evidence="2" key="1">
    <citation type="journal article" date="2014" name="Front. Microbiol.">
        <title>High frequency of phylogenetically diverse reductive dehalogenase-homologous genes in deep subseafloor sedimentary metagenomes.</title>
        <authorList>
            <person name="Kawai M."/>
            <person name="Futagami T."/>
            <person name="Toyoda A."/>
            <person name="Takaki Y."/>
            <person name="Nishi S."/>
            <person name="Hori S."/>
            <person name="Arai W."/>
            <person name="Tsubouchi T."/>
            <person name="Morono Y."/>
            <person name="Uchiyama I."/>
            <person name="Ito T."/>
            <person name="Fujiyama A."/>
            <person name="Inagaki F."/>
            <person name="Takami H."/>
        </authorList>
    </citation>
    <scope>NUCLEOTIDE SEQUENCE</scope>
    <source>
        <strain evidence="2">Expedition CK06-06</strain>
    </source>
</reference>
<evidence type="ECO:0000256" key="1">
    <source>
        <dbReference type="SAM" id="Phobius"/>
    </source>
</evidence>
<sequence length="66" mass="7191">AYMIVHAPLRFLKAYLVQGGFLDGTHGLVVSLLTAIYAAAKDVRIWELQQETAKGRGDAQSGDEDD</sequence>
<comment type="caution">
    <text evidence="2">The sequence shown here is derived from an EMBL/GenBank/DDBJ whole genome shotgun (WGS) entry which is preliminary data.</text>
</comment>
<keyword evidence="1" id="KW-1133">Transmembrane helix</keyword>
<evidence type="ECO:0000313" key="2">
    <source>
        <dbReference type="EMBL" id="GAF86610.1"/>
    </source>
</evidence>
<feature type="non-terminal residue" evidence="2">
    <location>
        <position position="1"/>
    </location>
</feature>
<proteinExistence type="predicted"/>